<name>A0A1R3ISL2_COCAP</name>
<dbReference type="Gramene" id="OMO85510">
    <property type="protein sequence ID" value="OMO85510"/>
    <property type="gene ID" value="CCACVL1_10134"/>
</dbReference>
<proteinExistence type="predicted"/>
<evidence type="ECO:0000313" key="2">
    <source>
        <dbReference type="Proteomes" id="UP000188268"/>
    </source>
</evidence>
<accession>A0A1R3ISL2</accession>
<sequence length="43" mass="4888">MNARRASAESPPRANSAIIEFQEETLDLSTYLPNHVVRLDFVE</sequence>
<reference evidence="1 2" key="1">
    <citation type="submission" date="2013-09" db="EMBL/GenBank/DDBJ databases">
        <title>Corchorus capsularis genome sequencing.</title>
        <authorList>
            <person name="Alam M."/>
            <person name="Haque M.S."/>
            <person name="Islam M.S."/>
            <person name="Emdad E.M."/>
            <person name="Islam M.M."/>
            <person name="Ahmed B."/>
            <person name="Halim A."/>
            <person name="Hossen Q.M.M."/>
            <person name="Hossain M.Z."/>
            <person name="Ahmed R."/>
            <person name="Khan M.M."/>
            <person name="Islam R."/>
            <person name="Rashid M.M."/>
            <person name="Khan S.A."/>
            <person name="Rahman M.S."/>
            <person name="Alam M."/>
        </authorList>
    </citation>
    <scope>NUCLEOTIDE SEQUENCE [LARGE SCALE GENOMIC DNA]</scope>
    <source>
        <strain evidence="2">cv. CVL-1</strain>
        <tissue evidence="1">Whole seedling</tissue>
    </source>
</reference>
<keyword evidence="2" id="KW-1185">Reference proteome</keyword>
<evidence type="ECO:0000313" key="1">
    <source>
        <dbReference type="EMBL" id="OMO85510.1"/>
    </source>
</evidence>
<comment type="caution">
    <text evidence="1">The sequence shown here is derived from an EMBL/GenBank/DDBJ whole genome shotgun (WGS) entry which is preliminary data.</text>
</comment>
<gene>
    <name evidence="1" type="ORF">CCACVL1_10134</name>
</gene>
<protein>
    <submittedName>
        <fullName evidence="1">Uncharacterized protein</fullName>
    </submittedName>
</protein>
<dbReference type="Proteomes" id="UP000188268">
    <property type="component" value="Unassembled WGS sequence"/>
</dbReference>
<organism evidence="1 2">
    <name type="scientific">Corchorus capsularis</name>
    <name type="common">Jute</name>
    <dbReference type="NCBI Taxonomy" id="210143"/>
    <lineage>
        <taxon>Eukaryota</taxon>
        <taxon>Viridiplantae</taxon>
        <taxon>Streptophyta</taxon>
        <taxon>Embryophyta</taxon>
        <taxon>Tracheophyta</taxon>
        <taxon>Spermatophyta</taxon>
        <taxon>Magnoliopsida</taxon>
        <taxon>eudicotyledons</taxon>
        <taxon>Gunneridae</taxon>
        <taxon>Pentapetalae</taxon>
        <taxon>rosids</taxon>
        <taxon>malvids</taxon>
        <taxon>Malvales</taxon>
        <taxon>Malvaceae</taxon>
        <taxon>Grewioideae</taxon>
        <taxon>Apeibeae</taxon>
        <taxon>Corchorus</taxon>
    </lineage>
</organism>
<dbReference type="EMBL" id="AWWV01009591">
    <property type="protein sequence ID" value="OMO85510.1"/>
    <property type="molecule type" value="Genomic_DNA"/>
</dbReference>
<dbReference type="AlphaFoldDB" id="A0A1R3ISL2"/>